<dbReference type="InterPro" id="IPR036237">
    <property type="entry name" value="Xyl_isomerase-like_sf"/>
</dbReference>
<name>A0A1H9KXR2_9GAMM</name>
<accession>A0A1H9KXR2</accession>
<reference evidence="2" key="1">
    <citation type="submission" date="2016-10" db="EMBL/GenBank/DDBJ databases">
        <authorList>
            <person name="Varghese N."/>
            <person name="Submissions S."/>
        </authorList>
    </citation>
    <scope>NUCLEOTIDE SEQUENCE [LARGE SCALE GENOMIC DNA]</scope>
    <source>
        <strain evidence="2">8N4</strain>
    </source>
</reference>
<protein>
    <recommendedName>
        <fullName evidence="3">Sugar phosphate isomerase/epimerase</fullName>
    </recommendedName>
</protein>
<evidence type="ECO:0000313" key="2">
    <source>
        <dbReference type="Proteomes" id="UP000242515"/>
    </source>
</evidence>
<evidence type="ECO:0008006" key="3">
    <source>
        <dbReference type="Google" id="ProtNLM"/>
    </source>
</evidence>
<dbReference type="OrthoDB" id="2237247at2"/>
<organism evidence="1 2">
    <name type="scientific">Rosenbergiella nectarea</name>
    <dbReference type="NCBI Taxonomy" id="988801"/>
    <lineage>
        <taxon>Bacteria</taxon>
        <taxon>Pseudomonadati</taxon>
        <taxon>Pseudomonadota</taxon>
        <taxon>Gammaproteobacteria</taxon>
        <taxon>Enterobacterales</taxon>
        <taxon>Erwiniaceae</taxon>
        <taxon>Rosenbergiella</taxon>
    </lineage>
</organism>
<dbReference type="Gene3D" id="3.20.20.150">
    <property type="entry name" value="Divalent-metal-dependent TIM barrel enzymes"/>
    <property type="match status" value="1"/>
</dbReference>
<dbReference type="Proteomes" id="UP000242515">
    <property type="component" value="Unassembled WGS sequence"/>
</dbReference>
<sequence length="249" mass="27336">MERKIIVVTAAFGAEVVHQAGGQRYFIPIIAQSGADGVEIRRELLSLAVDQELVDLKLLIDAQGLFSYYSVPESLFTAPGTINPRLEHFQREAALLNARAIKFALGTGAGAYSSEQLAAQLSDCSIPLLIENDQTATGKIQPMLDYFSHYHPLPTVQGMTFDMANWLWVGESPCKAAEQLAPFVSYCHVKAAVQVEASWQAISLDPTQGEWRSLLSMMPEGVPLGIEFPLEGRDIAERVHYYVGLLRAA</sequence>
<dbReference type="AlphaFoldDB" id="A0A1H9KXR2"/>
<evidence type="ECO:0000313" key="1">
    <source>
        <dbReference type="EMBL" id="SER03946.1"/>
    </source>
</evidence>
<dbReference type="SUPFAM" id="SSF51658">
    <property type="entry name" value="Xylose isomerase-like"/>
    <property type="match status" value="1"/>
</dbReference>
<gene>
    <name evidence="1" type="ORF">SAMN05216522_11085</name>
</gene>
<dbReference type="EMBL" id="FOGC01000010">
    <property type="protein sequence ID" value="SER03946.1"/>
    <property type="molecule type" value="Genomic_DNA"/>
</dbReference>
<dbReference type="STRING" id="988801.SAMN05216522_11085"/>
<proteinExistence type="predicted"/>
<dbReference type="RefSeq" id="WP_092677256.1">
    <property type="nucleotide sequence ID" value="NZ_FOGC01000010.1"/>
</dbReference>
<keyword evidence="2" id="KW-1185">Reference proteome</keyword>